<evidence type="ECO:0000256" key="15">
    <source>
        <dbReference type="PIRNR" id="PIRNR028762"/>
    </source>
</evidence>
<name>A0A9P4IEP3_9PEZI</name>
<feature type="region of interest" description="Disordered" evidence="17">
    <location>
        <begin position="1"/>
        <end position="59"/>
    </location>
</feature>
<sequence length="371" mass="42269">MDPPPPQEEPPKSPPRKRPGRTSVLPAAKRKRDEEEEQPDSRPQKQKQPANKVPDRGVENIVREHYNNVPERGAKWRTTDSKITGLRVYNNWCKSVLINKAGHGTHRANVLDIGCGKGGDLQKWAPQHIANYIGLDIADVSIQQAKERYREGFNKRKLRFHADFIARDCFSGTLADVPQVASIGYDTSGGDRWAQGGGFDVVSIMFVMHYAFESEQKARTMLQNVSNSLKKGGKFIGVIPNSDVISDKVAKGSKEWGNSIYSVRFPGEVPSDGVFRPPFGWKYIYHLEEAVDAPEYVIPWESLRGLAEDYNLELEFRMPFKEIWEEEKDDREFGMLAEKMRVKDPRTGELRASKEELEAAYLYQGFIFYKV</sequence>
<comment type="caution">
    <text evidence="19">The sequence shown here is derived from an EMBL/GenBank/DDBJ whole genome shotgun (WGS) entry which is preliminary data.</text>
</comment>
<feature type="binding site" evidence="16">
    <location>
        <begin position="90"/>
        <end position="91"/>
    </location>
    <ligand>
        <name>mRNA</name>
        <dbReference type="ChEBI" id="CHEBI:33699"/>
    </ligand>
</feature>
<dbReference type="PANTHER" id="PTHR12189">
    <property type="entry name" value="MRNA GUANINE-7- METHYLTRANSFERASE"/>
    <property type="match status" value="1"/>
</dbReference>
<feature type="site" description="mRNA cap binding" evidence="16">
    <location>
        <position position="148"/>
    </location>
</feature>
<dbReference type="PROSITE" id="PS51562">
    <property type="entry name" value="RNA_CAP0_MT"/>
    <property type="match status" value="1"/>
</dbReference>
<feature type="site" description="mRNA cap binding" evidence="16">
    <location>
        <position position="123"/>
    </location>
</feature>
<evidence type="ECO:0000256" key="2">
    <source>
        <dbReference type="ARBA" id="ARBA00004123"/>
    </source>
</evidence>
<dbReference type="EMBL" id="ML978127">
    <property type="protein sequence ID" value="KAF2097714.1"/>
    <property type="molecule type" value="Genomic_DNA"/>
</dbReference>
<dbReference type="CDD" id="cd02440">
    <property type="entry name" value="AdoMet_MTases"/>
    <property type="match status" value="1"/>
</dbReference>
<evidence type="ECO:0000256" key="8">
    <source>
        <dbReference type="ARBA" id="ARBA00022884"/>
    </source>
</evidence>
<comment type="function">
    <text evidence="1">Responsible for methylating the 5'-cap structure of mRNAs.</text>
</comment>
<dbReference type="PIRSF" id="PIRSF028762">
    <property type="entry name" value="ABD1"/>
    <property type="match status" value="1"/>
</dbReference>
<evidence type="ECO:0000256" key="16">
    <source>
        <dbReference type="PIRSR" id="PIRSR028762-2"/>
    </source>
</evidence>
<evidence type="ECO:0000256" key="11">
    <source>
        <dbReference type="ARBA" id="ARBA00032772"/>
    </source>
</evidence>
<keyword evidence="20" id="KW-1185">Reference proteome</keyword>
<keyword evidence="5 15" id="KW-0507">mRNA processing</keyword>
<gene>
    <name evidence="19" type="ORF">NA57DRAFT_40064</name>
</gene>
<feature type="site" description="mRNA cap binding" evidence="16">
    <location>
        <position position="295"/>
    </location>
</feature>
<evidence type="ECO:0000256" key="10">
    <source>
        <dbReference type="ARBA" id="ARBA00023242"/>
    </source>
</evidence>
<feature type="site" description="mRNA cap binding" evidence="16">
    <location>
        <position position="209"/>
    </location>
</feature>
<keyword evidence="6 15" id="KW-0808">Transferase</keyword>
<evidence type="ECO:0000256" key="14">
    <source>
        <dbReference type="ARBA" id="ARBA00049739"/>
    </source>
</evidence>
<evidence type="ECO:0000256" key="6">
    <source>
        <dbReference type="ARBA" id="ARBA00022679"/>
    </source>
</evidence>
<reference evidence="19" key="1">
    <citation type="journal article" date="2020" name="Stud. Mycol.">
        <title>101 Dothideomycetes genomes: a test case for predicting lifestyles and emergence of pathogens.</title>
        <authorList>
            <person name="Haridas S."/>
            <person name="Albert R."/>
            <person name="Binder M."/>
            <person name="Bloem J."/>
            <person name="Labutti K."/>
            <person name="Salamov A."/>
            <person name="Andreopoulos B."/>
            <person name="Baker S."/>
            <person name="Barry K."/>
            <person name="Bills G."/>
            <person name="Bluhm B."/>
            <person name="Cannon C."/>
            <person name="Castanera R."/>
            <person name="Culley D."/>
            <person name="Daum C."/>
            <person name="Ezra D."/>
            <person name="Gonzalez J."/>
            <person name="Henrissat B."/>
            <person name="Kuo A."/>
            <person name="Liang C."/>
            <person name="Lipzen A."/>
            <person name="Lutzoni F."/>
            <person name="Magnuson J."/>
            <person name="Mondo S."/>
            <person name="Nolan M."/>
            <person name="Ohm R."/>
            <person name="Pangilinan J."/>
            <person name="Park H.-J."/>
            <person name="Ramirez L."/>
            <person name="Alfaro M."/>
            <person name="Sun H."/>
            <person name="Tritt A."/>
            <person name="Yoshinaga Y."/>
            <person name="Zwiers L.-H."/>
            <person name="Turgeon B."/>
            <person name="Goodwin S."/>
            <person name="Spatafora J."/>
            <person name="Crous P."/>
            <person name="Grigoriev I."/>
        </authorList>
    </citation>
    <scope>NUCLEOTIDE SEQUENCE</scope>
    <source>
        <strain evidence="19">CBS 133067</strain>
    </source>
</reference>
<dbReference type="PANTHER" id="PTHR12189:SF2">
    <property type="entry name" value="MRNA CAP GUANINE-N7 METHYLTRANSFERASE"/>
    <property type="match status" value="1"/>
</dbReference>
<dbReference type="InterPro" id="IPR004971">
    <property type="entry name" value="mRNA_G-N7_MeTrfase_dom"/>
</dbReference>
<evidence type="ECO:0000256" key="9">
    <source>
        <dbReference type="ARBA" id="ARBA00023042"/>
    </source>
</evidence>
<evidence type="ECO:0000256" key="17">
    <source>
        <dbReference type="SAM" id="MobiDB-lite"/>
    </source>
</evidence>
<dbReference type="EC" id="2.1.1.56" evidence="3 15"/>
<dbReference type="Gene3D" id="3.40.50.150">
    <property type="entry name" value="Vaccinia Virus protein VP39"/>
    <property type="match status" value="1"/>
</dbReference>
<keyword evidence="7 15" id="KW-0949">S-adenosyl-L-methionine</keyword>
<keyword evidence="9 15" id="KW-0506">mRNA capping</keyword>
<dbReference type="GO" id="GO:0005634">
    <property type="term" value="C:nucleus"/>
    <property type="evidence" value="ECO:0007669"/>
    <property type="project" value="UniProtKB-SubCell"/>
</dbReference>
<evidence type="ECO:0000313" key="20">
    <source>
        <dbReference type="Proteomes" id="UP000799772"/>
    </source>
</evidence>
<feature type="site" description="mRNA cap binding" evidence="16">
    <location>
        <position position="117"/>
    </location>
</feature>
<dbReference type="AlphaFoldDB" id="A0A9P4IEP3"/>
<comment type="similarity">
    <text evidence="15">Belongs to the class I-like SAM-binding methyltransferase superfamily. mRNA cap 0 methyltransferase family.</text>
</comment>
<keyword evidence="8 15" id="KW-0694">RNA-binding</keyword>
<feature type="site" description="mRNA cap binding" evidence="16">
    <location>
        <position position="363"/>
    </location>
</feature>
<evidence type="ECO:0000259" key="18">
    <source>
        <dbReference type="PROSITE" id="PS51562"/>
    </source>
</evidence>
<evidence type="ECO:0000313" key="19">
    <source>
        <dbReference type="EMBL" id="KAF2097714.1"/>
    </source>
</evidence>
<dbReference type="GO" id="GO:0003723">
    <property type="term" value="F:RNA binding"/>
    <property type="evidence" value="ECO:0007669"/>
    <property type="project" value="UniProtKB-KW"/>
</dbReference>
<dbReference type="InterPro" id="IPR029063">
    <property type="entry name" value="SAM-dependent_MTases_sf"/>
</dbReference>
<dbReference type="Pfam" id="PF03291">
    <property type="entry name" value="mRNA_G-N7_MeTrfase"/>
    <property type="match status" value="1"/>
</dbReference>
<feature type="domain" description="MRNA cap 0 methyltransferase" evidence="18">
    <location>
        <begin position="81"/>
        <end position="371"/>
    </location>
</feature>
<evidence type="ECO:0000256" key="4">
    <source>
        <dbReference type="ARBA" id="ARBA00022603"/>
    </source>
</evidence>
<accession>A0A9P4IEP3</accession>
<dbReference type="FunFam" id="3.40.50.150:FF:000231">
    <property type="entry name" value="mRNA cap guanine-N7 methyltransferase"/>
    <property type="match status" value="1"/>
</dbReference>
<evidence type="ECO:0000256" key="12">
    <source>
        <dbReference type="ARBA" id="ARBA00033387"/>
    </source>
</evidence>
<dbReference type="OrthoDB" id="10248867at2759"/>
<dbReference type="GO" id="GO:0004482">
    <property type="term" value="F:mRNA 5'-cap (guanine-N7-)-methyltransferase activity"/>
    <property type="evidence" value="ECO:0007669"/>
    <property type="project" value="UniProtKB-EC"/>
</dbReference>
<evidence type="ECO:0000256" key="13">
    <source>
        <dbReference type="ARBA" id="ARBA00044712"/>
    </source>
</evidence>
<dbReference type="SUPFAM" id="SSF53335">
    <property type="entry name" value="S-adenosyl-L-methionine-dependent methyltransferases"/>
    <property type="match status" value="1"/>
</dbReference>
<proteinExistence type="inferred from homology"/>
<protein>
    <recommendedName>
        <fullName evidence="14 15">mRNA cap guanine-N(7) methyltransferase</fullName>
        <ecNumber evidence="3 15">2.1.1.56</ecNumber>
    </recommendedName>
    <alternativeName>
        <fullName evidence="11 15">mRNA (guanine-N(7))-methyltransferase</fullName>
    </alternativeName>
    <alternativeName>
        <fullName evidence="12 15">mRNA cap methyltransferase</fullName>
    </alternativeName>
</protein>
<evidence type="ECO:0000256" key="5">
    <source>
        <dbReference type="ARBA" id="ARBA00022664"/>
    </source>
</evidence>
<dbReference type="Proteomes" id="UP000799772">
    <property type="component" value="Unassembled WGS sequence"/>
</dbReference>
<dbReference type="InterPro" id="IPR039753">
    <property type="entry name" value="RG7MT1"/>
</dbReference>
<evidence type="ECO:0000256" key="3">
    <source>
        <dbReference type="ARBA" id="ARBA00011926"/>
    </source>
</evidence>
<dbReference type="InterPro" id="IPR016899">
    <property type="entry name" value="mRNA_G-N7_MeTrfase_euk"/>
</dbReference>
<keyword evidence="10 15" id="KW-0539">Nucleus</keyword>
<keyword evidence="4 15" id="KW-0489">Methyltransferase</keyword>
<comment type="catalytic activity">
    <reaction evidence="13">
        <text>a 5'-end (5'-triphosphoguanosine)-ribonucleoside in mRNA + S-adenosyl-L-methionine = a 5'-end (N(7)-methyl 5'-triphosphoguanosine)-ribonucleoside in mRNA + S-adenosyl-L-homocysteine</text>
        <dbReference type="Rhea" id="RHEA:67008"/>
        <dbReference type="Rhea" id="RHEA-COMP:17166"/>
        <dbReference type="Rhea" id="RHEA-COMP:17167"/>
        <dbReference type="ChEBI" id="CHEBI:57856"/>
        <dbReference type="ChEBI" id="CHEBI:59789"/>
        <dbReference type="ChEBI" id="CHEBI:156461"/>
        <dbReference type="ChEBI" id="CHEBI:167617"/>
        <dbReference type="EC" id="2.1.1.56"/>
    </reaction>
</comment>
<evidence type="ECO:0000256" key="7">
    <source>
        <dbReference type="ARBA" id="ARBA00022691"/>
    </source>
</evidence>
<organism evidence="19 20">
    <name type="scientific">Rhizodiscina lignyota</name>
    <dbReference type="NCBI Taxonomy" id="1504668"/>
    <lineage>
        <taxon>Eukaryota</taxon>
        <taxon>Fungi</taxon>
        <taxon>Dikarya</taxon>
        <taxon>Ascomycota</taxon>
        <taxon>Pezizomycotina</taxon>
        <taxon>Dothideomycetes</taxon>
        <taxon>Pleosporomycetidae</taxon>
        <taxon>Aulographales</taxon>
        <taxon>Rhizodiscinaceae</taxon>
        <taxon>Rhizodiscina</taxon>
    </lineage>
</organism>
<comment type="subcellular location">
    <subcellularLocation>
        <location evidence="2 15">Nucleus</location>
    </subcellularLocation>
</comment>
<evidence type="ECO:0000256" key="1">
    <source>
        <dbReference type="ARBA" id="ARBA00003378"/>
    </source>
</evidence>